<accession>A0A1F2WJB5</accession>
<feature type="transmembrane region" description="Helical" evidence="1">
    <location>
        <begin position="199"/>
        <end position="220"/>
    </location>
</feature>
<evidence type="ECO:0000313" key="2">
    <source>
        <dbReference type="EMBL" id="OFW56937.1"/>
    </source>
</evidence>
<dbReference type="Pfam" id="PF26314">
    <property type="entry name" value="MptA_B_family"/>
    <property type="match status" value="1"/>
</dbReference>
<feature type="transmembrane region" description="Helical" evidence="1">
    <location>
        <begin position="347"/>
        <end position="369"/>
    </location>
</feature>
<evidence type="ECO:0000313" key="3">
    <source>
        <dbReference type="Proteomes" id="UP000177876"/>
    </source>
</evidence>
<keyword evidence="1" id="KW-0472">Membrane</keyword>
<sequence length="468" mass="53565">MKSGRTWKDRLTSELAYTLLISLTIFLYIVLALFALAPNGTVGKLSPIQDSVQGNSYLVKLLDFTGINHMTNHQMILAFWVLVLLILLAYAWAVLIFRTRQDKGLLSILALTVLLCALLTMIPPLVSKDTFSNIFYGKIAAHYHDNPYLVTPQRFAGDELMAYTSLNWKNTAIVYGPLHTYFSMLLNLIAGRSITSNIFVFKGAMAFFHVINVLLIWFILGSIAPRRQRWGTMIYAWNPISLIIGVGGGHNDLMMMALVLAGLFFLLKDKRWPGYILLVFSVFIKYVSVILVIALIIHFLYQRDRWRDRLHDLILYAAVFLLIAVILFLPFWAGFKTFDSTLQNLQLKNLTSVGGLLGTGFYGILRYVFRIPASFAKTAGQILAVVLLLPFFLFTLWYAPKRARERRDIPNMFFFVTLAYLLTTSYYMPWYMIWLLPFIAMRPWDRLTKYSLGIGTATIYLGCDVHPY</sequence>
<dbReference type="EMBL" id="MELK01000040">
    <property type="protein sequence ID" value="OFW56937.1"/>
    <property type="molecule type" value="Genomic_DNA"/>
</dbReference>
<protein>
    <recommendedName>
        <fullName evidence="4">DUF2029 domain-containing protein</fullName>
    </recommendedName>
</protein>
<feature type="transmembrane region" description="Helical" evidence="1">
    <location>
        <begin position="104"/>
        <end position="126"/>
    </location>
</feature>
<evidence type="ECO:0000256" key="1">
    <source>
        <dbReference type="SAM" id="Phobius"/>
    </source>
</evidence>
<dbReference type="GO" id="GO:0016758">
    <property type="term" value="F:hexosyltransferase activity"/>
    <property type="evidence" value="ECO:0007669"/>
    <property type="project" value="InterPro"/>
</dbReference>
<proteinExistence type="predicted"/>
<dbReference type="Proteomes" id="UP000177876">
    <property type="component" value="Unassembled WGS sequence"/>
</dbReference>
<dbReference type="GO" id="GO:0005886">
    <property type="term" value="C:plasma membrane"/>
    <property type="evidence" value="ECO:0007669"/>
    <property type="project" value="UniProtKB-SubCell"/>
</dbReference>
<reference evidence="2 3" key="1">
    <citation type="journal article" date="2016" name="Nat. Commun.">
        <title>Thousands of microbial genomes shed light on interconnected biogeochemical processes in an aquifer system.</title>
        <authorList>
            <person name="Anantharaman K."/>
            <person name="Brown C.T."/>
            <person name="Hug L.A."/>
            <person name="Sharon I."/>
            <person name="Castelle C.J."/>
            <person name="Probst A.J."/>
            <person name="Thomas B.C."/>
            <person name="Singh A."/>
            <person name="Wilkins M.J."/>
            <person name="Karaoz U."/>
            <person name="Brodie E.L."/>
            <person name="Williams K.H."/>
            <person name="Hubbard S.S."/>
            <person name="Banfield J.F."/>
        </authorList>
    </citation>
    <scope>NUCLEOTIDE SEQUENCE [LARGE SCALE GENOMIC DNA]</scope>
</reference>
<feature type="transmembrane region" description="Helical" evidence="1">
    <location>
        <begin position="313"/>
        <end position="335"/>
    </location>
</feature>
<comment type="caution">
    <text evidence="2">The sequence shown here is derived from an EMBL/GenBank/DDBJ whole genome shotgun (WGS) entry which is preliminary data.</text>
</comment>
<feature type="transmembrane region" description="Helical" evidence="1">
    <location>
        <begin position="412"/>
        <end position="433"/>
    </location>
</feature>
<keyword evidence="1" id="KW-0812">Transmembrane</keyword>
<feature type="transmembrane region" description="Helical" evidence="1">
    <location>
        <begin position="274"/>
        <end position="301"/>
    </location>
</feature>
<evidence type="ECO:0008006" key="4">
    <source>
        <dbReference type="Google" id="ProtNLM"/>
    </source>
</evidence>
<feature type="transmembrane region" description="Helical" evidence="1">
    <location>
        <begin position="240"/>
        <end position="267"/>
    </location>
</feature>
<dbReference type="STRING" id="1797197.A2Y75_07195"/>
<feature type="transmembrane region" description="Helical" evidence="1">
    <location>
        <begin position="381"/>
        <end position="400"/>
    </location>
</feature>
<keyword evidence="1" id="KW-1133">Transmembrane helix</keyword>
<name>A0A1F2WJB5_9ACTN</name>
<gene>
    <name evidence="2" type="ORF">A2Y75_07195</name>
</gene>
<feature type="transmembrane region" description="Helical" evidence="1">
    <location>
        <begin position="15"/>
        <end position="37"/>
    </location>
</feature>
<feature type="transmembrane region" description="Helical" evidence="1">
    <location>
        <begin position="77"/>
        <end position="97"/>
    </location>
</feature>
<organism evidence="2 3">
    <name type="scientific">Candidatus Solincola sediminis</name>
    <dbReference type="NCBI Taxonomy" id="1797199"/>
    <lineage>
        <taxon>Bacteria</taxon>
        <taxon>Bacillati</taxon>
        <taxon>Actinomycetota</taxon>
        <taxon>Candidatus Geothermincolia</taxon>
        <taxon>Candidatus Geothermincolales</taxon>
        <taxon>Candidatus Geothermincolaceae</taxon>
        <taxon>Candidatus Solincola</taxon>
    </lineage>
</organism>
<dbReference type="AlphaFoldDB" id="A0A1F2WJB5"/>